<comment type="caution">
    <text evidence="2">The sequence shown here is derived from an EMBL/GenBank/DDBJ whole genome shotgun (WGS) entry which is preliminary data.</text>
</comment>
<dbReference type="Proteomes" id="UP000256269">
    <property type="component" value="Unassembled WGS sequence"/>
</dbReference>
<dbReference type="AlphaFoldDB" id="A0A3E0G582"/>
<protein>
    <submittedName>
        <fullName evidence="2">DDE superfamily endonuclease</fullName>
    </submittedName>
</protein>
<reference evidence="2 3" key="1">
    <citation type="submission" date="2018-08" db="EMBL/GenBank/DDBJ databases">
        <title>Genomic Encyclopedia of Archaeal and Bacterial Type Strains, Phase II (KMG-II): from individual species to whole genera.</title>
        <authorList>
            <person name="Goeker M."/>
        </authorList>
    </citation>
    <scope>NUCLEOTIDE SEQUENCE [LARGE SCALE GENOMIC DNA]</scope>
    <source>
        <strain evidence="2 3">DSM 45791</strain>
    </source>
</reference>
<keyword evidence="2" id="KW-0255">Endonuclease</keyword>
<keyword evidence="2" id="KW-0540">Nuclease</keyword>
<sequence>MAPQHCGVTGQVEDCLVMPMLIYATEAGHAFVDRSSTCPAVWTTDPARRRAAGMPADRDFATKPQLVQQILERVLAANVVFAWFAADAGHGRGPGAARSAMTTSSPCVLAVPVELPLLDARGQASCCKDILTGRVLRWERRAVGGGGTGHWLYDWATHAVTVKEQPPTEGHGHALLIRRS</sequence>
<feature type="domain" description="Transposase IS701-like DDE" evidence="1">
    <location>
        <begin position="2"/>
        <end position="92"/>
    </location>
</feature>
<evidence type="ECO:0000259" key="1">
    <source>
        <dbReference type="Pfam" id="PF13546"/>
    </source>
</evidence>
<proteinExistence type="predicted"/>
<name>A0A3E0G582_9PSEU</name>
<dbReference type="Pfam" id="PF13546">
    <property type="entry name" value="DDE_5"/>
    <property type="match status" value="1"/>
</dbReference>
<dbReference type="GO" id="GO:0004519">
    <property type="term" value="F:endonuclease activity"/>
    <property type="evidence" value="ECO:0007669"/>
    <property type="project" value="UniProtKB-KW"/>
</dbReference>
<gene>
    <name evidence="2" type="ORF">BCF44_13922</name>
</gene>
<keyword evidence="2" id="KW-0378">Hydrolase</keyword>
<evidence type="ECO:0000313" key="2">
    <source>
        <dbReference type="EMBL" id="REH17990.1"/>
    </source>
</evidence>
<dbReference type="EMBL" id="QUNO01000039">
    <property type="protein sequence ID" value="REH17990.1"/>
    <property type="molecule type" value="Genomic_DNA"/>
</dbReference>
<accession>A0A3E0G582</accession>
<organism evidence="2 3">
    <name type="scientific">Kutzneria buriramensis</name>
    <dbReference type="NCBI Taxonomy" id="1045776"/>
    <lineage>
        <taxon>Bacteria</taxon>
        <taxon>Bacillati</taxon>
        <taxon>Actinomycetota</taxon>
        <taxon>Actinomycetes</taxon>
        <taxon>Pseudonocardiales</taxon>
        <taxon>Pseudonocardiaceae</taxon>
        <taxon>Kutzneria</taxon>
    </lineage>
</organism>
<evidence type="ECO:0000313" key="3">
    <source>
        <dbReference type="Proteomes" id="UP000256269"/>
    </source>
</evidence>
<dbReference type="InterPro" id="IPR038721">
    <property type="entry name" value="IS701-like_DDE_dom"/>
</dbReference>
<keyword evidence="3" id="KW-1185">Reference proteome</keyword>